<dbReference type="PANTHER" id="PTHR43968:SF6">
    <property type="entry name" value="GLUTATHIONE S-TRANSFERASE OMEGA"/>
    <property type="match status" value="1"/>
</dbReference>
<dbReference type="InterPro" id="IPR050983">
    <property type="entry name" value="GST_Omega/HSP26"/>
</dbReference>
<dbReference type="EMBL" id="CAJJDN010000027">
    <property type="protein sequence ID" value="CAD8070770.1"/>
    <property type="molecule type" value="Genomic_DNA"/>
</dbReference>
<dbReference type="Proteomes" id="UP000692954">
    <property type="component" value="Unassembled WGS sequence"/>
</dbReference>
<comment type="caution">
    <text evidence="4">The sequence shown here is derived from an EMBL/GenBank/DDBJ whole genome shotgun (WGS) entry which is preliminary data.</text>
</comment>
<feature type="domain" description="GST N-terminal" evidence="2">
    <location>
        <begin position="5"/>
        <end position="84"/>
    </location>
</feature>
<dbReference type="OrthoDB" id="4951845at2759"/>
<dbReference type="InterPro" id="IPR004045">
    <property type="entry name" value="Glutathione_S-Trfase_N"/>
</dbReference>
<protein>
    <recommendedName>
        <fullName evidence="6">Glutathione S-transferase</fullName>
    </recommendedName>
</protein>
<name>A0A8S1LRL7_9CILI</name>
<evidence type="ECO:0000256" key="1">
    <source>
        <dbReference type="ARBA" id="ARBA00047960"/>
    </source>
</evidence>
<dbReference type="SFLD" id="SFLDG00358">
    <property type="entry name" value="Main_(cytGST)"/>
    <property type="match status" value="1"/>
</dbReference>
<dbReference type="InterPro" id="IPR010987">
    <property type="entry name" value="Glutathione-S-Trfase_C-like"/>
</dbReference>
<dbReference type="PANTHER" id="PTHR43968">
    <property type="match status" value="1"/>
</dbReference>
<evidence type="ECO:0000313" key="5">
    <source>
        <dbReference type="Proteomes" id="UP000692954"/>
    </source>
</evidence>
<dbReference type="SFLD" id="SFLDS00019">
    <property type="entry name" value="Glutathione_Transferase_(cytos"/>
    <property type="match status" value="1"/>
</dbReference>
<dbReference type="AlphaFoldDB" id="A0A8S1LRL7"/>
<proteinExistence type="predicted"/>
<reference evidence="4" key="1">
    <citation type="submission" date="2021-01" db="EMBL/GenBank/DDBJ databases">
        <authorList>
            <consortium name="Genoscope - CEA"/>
            <person name="William W."/>
        </authorList>
    </citation>
    <scope>NUCLEOTIDE SEQUENCE</scope>
</reference>
<evidence type="ECO:0008006" key="6">
    <source>
        <dbReference type="Google" id="ProtNLM"/>
    </source>
</evidence>
<dbReference type="Pfam" id="PF13409">
    <property type="entry name" value="GST_N_2"/>
    <property type="match status" value="1"/>
</dbReference>
<dbReference type="InterPro" id="IPR040079">
    <property type="entry name" value="Glutathione_S-Trfase"/>
</dbReference>
<feature type="domain" description="GST C-terminal" evidence="3">
    <location>
        <begin position="88"/>
        <end position="219"/>
    </location>
</feature>
<sequence>MDKRFKHTLVAFKICPYCMKVLTVMCHKNVKFEIKFIEMHNKPDWFLKISPLEKVPILIIGEEVVLFESAAIMEYIDEITPPKLMPDDPMQKALDRAKFEYSNEIIKNLYQFIFCTEQDKFVKLKEWLIKRFQQMDEWLKDKKYVNGLELSLVDLNFVPVFVVLNMLKPILPCDMLKDNKKLQNYGESLTSLPCAKTGRVPDYEFLMIDGIKNQNTVLFRSNPCYFNGPKSSRCCFFGK</sequence>
<evidence type="ECO:0000313" key="4">
    <source>
        <dbReference type="EMBL" id="CAD8070770.1"/>
    </source>
</evidence>
<dbReference type="CDD" id="cd00570">
    <property type="entry name" value="GST_N_family"/>
    <property type="match status" value="1"/>
</dbReference>
<dbReference type="GO" id="GO:0005737">
    <property type="term" value="C:cytoplasm"/>
    <property type="evidence" value="ECO:0007669"/>
    <property type="project" value="TreeGrafter"/>
</dbReference>
<dbReference type="InterPro" id="IPR004046">
    <property type="entry name" value="GST_C"/>
</dbReference>
<gene>
    <name evidence="4" type="ORF">PSON_ATCC_30995.1.T0270162</name>
</gene>
<comment type="catalytic activity">
    <reaction evidence="1">
        <text>RX + glutathione = an S-substituted glutathione + a halide anion + H(+)</text>
        <dbReference type="Rhea" id="RHEA:16437"/>
        <dbReference type="ChEBI" id="CHEBI:15378"/>
        <dbReference type="ChEBI" id="CHEBI:16042"/>
        <dbReference type="ChEBI" id="CHEBI:17792"/>
        <dbReference type="ChEBI" id="CHEBI:57925"/>
        <dbReference type="ChEBI" id="CHEBI:90779"/>
        <dbReference type="EC" id="2.5.1.18"/>
    </reaction>
</comment>
<evidence type="ECO:0000259" key="3">
    <source>
        <dbReference type="PROSITE" id="PS50405"/>
    </source>
</evidence>
<evidence type="ECO:0000259" key="2">
    <source>
        <dbReference type="PROSITE" id="PS50404"/>
    </source>
</evidence>
<dbReference type="Pfam" id="PF00043">
    <property type="entry name" value="GST_C"/>
    <property type="match status" value="1"/>
</dbReference>
<accession>A0A8S1LRL7</accession>
<dbReference type="SFLD" id="SFLDG01152">
    <property type="entry name" value="Main.3:_Omega-_and_Tau-like"/>
    <property type="match status" value="1"/>
</dbReference>
<dbReference type="InterPro" id="IPR045073">
    <property type="entry name" value="Omega/Tau-like"/>
</dbReference>
<dbReference type="PROSITE" id="PS50405">
    <property type="entry name" value="GST_CTER"/>
    <property type="match status" value="1"/>
</dbReference>
<dbReference type="PROSITE" id="PS50404">
    <property type="entry name" value="GST_NTER"/>
    <property type="match status" value="1"/>
</dbReference>
<organism evidence="4 5">
    <name type="scientific">Paramecium sonneborni</name>
    <dbReference type="NCBI Taxonomy" id="65129"/>
    <lineage>
        <taxon>Eukaryota</taxon>
        <taxon>Sar</taxon>
        <taxon>Alveolata</taxon>
        <taxon>Ciliophora</taxon>
        <taxon>Intramacronucleata</taxon>
        <taxon>Oligohymenophorea</taxon>
        <taxon>Peniculida</taxon>
        <taxon>Parameciidae</taxon>
        <taxon>Paramecium</taxon>
    </lineage>
</organism>
<keyword evidence="5" id="KW-1185">Reference proteome</keyword>